<gene>
    <name evidence="2" type="ordered locus">Corgl_0424</name>
</gene>
<dbReference type="GO" id="GO:0051607">
    <property type="term" value="P:defense response to virus"/>
    <property type="evidence" value="ECO:0007669"/>
    <property type="project" value="UniProtKB-KW"/>
</dbReference>
<dbReference type="Proteomes" id="UP000006851">
    <property type="component" value="Chromosome"/>
</dbReference>
<dbReference type="InterPro" id="IPR021124">
    <property type="entry name" value="CRISPR-assoc_prot_Cas5"/>
</dbReference>
<dbReference type="Gene3D" id="3.30.70.2660">
    <property type="match status" value="1"/>
</dbReference>
<dbReference type="HOGENOM" id="CLU_084726_1_0_11"/>
<dbReference type="OrthoDB" id="3189549at2"/>
<name>F2NAL5_CORGP</name>
<dbReference type="RefSeq" id="WP_013708285.1">
    <property type="nucleotide sequence ID" value="NC_015389.1"/>
</dbReference>
<dbReference type="EMBL" id="CP002628">
    <property type="protein sequence ID" value="AEB06542.1"/>
    <property type="molecule type" value="Genomic_DNA"/>
</dbReference>
<proteinExistence type="predicted"/>
<evidence type="ECO:0000256" key="1">
    <source>
        <dbReference type="ARBA" id="ARBA00023118"/>
    </source>
</evidence>
<dbReference type="Pfam" id="PF09704">
    <property type="entry name" value="Cas_Cas5d"/>
    <property type="match status" value="1"/>
</dbReference>
<dbReference type="InterPro" id="IPR013422">
    <property type="entry name" value="CRISPR-assoc_prot_Cas5_N"/>
</dbReference>
<dbReference type="NCBIfam" id="TIGR02593">
    <property type="entry name" value="CRISPR_cas5"/>
    <property type="match status" value="1"/>
</dbReference>
<evidence type="ECO:0000313" key="2">
    <source>
        <dbReference type="EMBL" id="AEB06542.1"/>
    </source>
</evidence>
<dbReference type="eggNOG" id="ENOG502ZBPB">
    <property type="taxonomic scope" value="Bacteria"/>
</dbReference>
<protein>
    <submittedName>
        <fullName evidence="2">CRISPR-associated protein, Cas5e family</fullName>
    </submittedName>
</protein>
<dbReference type="AlphaFoldDB" id="F2NAL5"/>
<dbReference type="InterPro" id="IPR010147">
    <property type="entry name" value="CRISPR-assoc_prot_CasD"/>
</dbReference>
<sequence>MAVLLLRLSGPLQSWGDSSRFTRRATRREPTKSGVIGLLASALGRTREESLNDLAKLEFGVRIDQQGNMLRDFQTERSLDGKTTMPLSNRYYLADAIFLAALHGKLDVLHKLDEAIQNPRWPLYLGRRSCPPDPPISLGVHEEYKDVRQALQQMNWIASSRCKRRLAQHRQLEIACDAREGEPYSRQADLPLSFSKSGRTYEDRRVYRAWIDNPDWGQEDIAKIASNHDPLCAC</sequence>
<reference evidence="3" key="1">
    <citation type="journal article" date="2013" name="Stand. Genomic Sci.">
        <title>Complete genome sequence of Coriobacterium glomerans type strain (PW2(T)) from the midgut of Pyrrhocoris apterus L. (red soldier bug).</title>
        <authorList>
            <person name="Stackebrandt E."/>
            <person name="Zeytun A."/>
            <person name="Lapidus A."/>
            <person name="Nolan M."/>
            <person name="Lucas S."/>
            <person name="Hammon N."/>
            <person name="Deshpande S."/>
            <person name="Cheng J.F."/>
            <person name="Tapia R."/>
            <person name="Goodwin L.A."/>
            <person name="Pitluck S."/>
            <person name="Liolios K."/>
            <person name="Pagani I."/>
            <person name="Ivanova N."/>
            <person name="Mavromatis K."/>
            <person name="Mikhailova N."/>
            <person name="Huntemann M."/>
            <person name="Pati A."/>
            <person name="Chen A."/>
            <person name="Palaniappan K."/>
            <person name="Chang Y.J."/>
            <person name="Land M."/>
            <person name="Hauser L."/>
            <person name="Rohde M."/>
            <person name="Pukall R."/>
            <person name="Goker M."/>
            <person name="Detter J.C."/>
            <person name="Woyke T."/>
            <person name="Bristow J."/>
            <person name="Eisen J.A."/>
            <person name="Markowitz V."/>
            <person name="Hugenholtz P."/>
            <person name="Kyrpides N.C."/>
            <person name="Klenk H.P."/>
        </authorList>
    </citation>
    <scope>NUCLEOTIDE SEQUENCE</scope>
    <source>
        <strain evidence="3">ATCC 49209 / DSM 20642 / JCM 10262 / PW2</strain>
    </source>
</reference>
<dbReference type="KEGG" id="cgo:Corgl_0424"/>
<keyword evidence="1" id="KW-0051">Antiviral defense</keyword>
<evidence type="ECO:0000313" key="3">
    <source>
        <dbReference type="Proteomes" id="UP000006851"/>
    </source>
</evidence>
<accession>F2NAL5</accession>
<dbReference type="GO" id="GO:0003723">
    <property type="term" value="F:RNA binding"/>
    <property type="evidence" value="ECO:0007669"/>
    <property type="project" value="InterPro"/>
</dbReference>
<dbReference type="CDD" id="cd09756">
    <property type="entry name" value="Cas5_I-E"/>
    <property type="match status" value="1"/>
</dbReference>
<dbReference type="STRING" id="700015.Corgl_0424"/>
<keyword evidence="3" id="KW-1185">Reference proteome</keyword>
<organism evidence="2 3">
    <name type="scientific">Coriobacterium glomerans (strain ATCC 49209 / DSM 20642 / JCM 10262 / PW2)</name>
    <dbReference type="NCBI Taxonomy" id="700015"/>
    <lineage>
        <taxon>Bacteria</taxon>
        <taxon>Bacillati</taxon>
        <taxon>Actinomycetota</taxon>
        <taxon>Coriobacteriia</taxon>
        <taxon>Coriobacteriales</taxon>
        <taxon>Coriobacteriaceae</taxon>
        <taxon>Coriobacterium</taxon>
    </lineage>
</organism>
<dbReference type="NCBIfam" id="TIGR01868">
    <property type="entry name" value="casD_Cas5e"/>
    <property type="match status" value="1"/>
</dbReference>
<dbReference type="GO" id="GO:0043571">
    <property type="term" value="P:maintenance of CRISPR repeat elements"/>
    <property type="evidence" value="ECO:0007669"/>
    <property type="project" value="InterPro"/>
</dbReference>